<comment type="similarity">
    <text evidence="1">Belongs to the staygreen family.</text>
</comment>
<dbReference type="Proteomes" id="UP000790787">
    <property type="component" value="Chromosome 20"/>
</dbReference>
<dbReference type="Pfam" id="PF12638">
    <property type="entry name" value="Staygreen"/>
    <property type="match status" value="1"/>
</dbReference>
<protein>
    <submittedName>
        <fullName evidence="3">Protein STAY-GREEN homolog, chloroplastic</fullName>
    </submittedName>
</protein>
<dbReference type="GeneID" id="107819767"/>
<dbReference type="GO" id="GO:0015996">
    <property type="term" value="P:chlorophyll catabolic process"/>
    <property type="evidence" value="ECO:0000318"/>
    <property type="project" value="GO_Central"/>
</dbReference>
<dbReference type="AlphaFoldDB" id="A0A1S4CJJ4"/>
<dbReference type="OrthoDB" id="2012322at2759"/>
<sequence>MSTLTISLLPSKLNPQKESSLFVYKTTRILSKNSQSLLPVARLFGPSIFEASKLKVLFLGVDEKKHPGKLPRTYTLTHSDITSKLTLAISQTINNSQLQGWYNRLQRDEVVAEWKKVKGKMSLHVHCHISGGHFLLDFVATLRYYIFCKELPVVIKAFVHGDENLLKNYPELQEALVWVYFHSNIPEFNKVDCWGQLKEASSPSSELGKTQMASIATTTTNCNLDLPQPCQQSCTCCFPSMSLISWSSSFCSFTNFTRLMYFTVLVGL</sequence>
<dbReference type="PANTHER" id="PTHR31750">
    <property type="entry name" value="PROTEIN STAY-GREEN 1, CHLOROPLASTIC-RELATED"/>
    <property type="match status" value="1"/>
</dbReference>
<dbReference type="PaxDb" id="4097-A0A1S4CJJ4"/>
<dbReference type="PANTHER" id="PTHR31750:SF13">
    <property type="entry name" value="PROTEIN STAY-GREEN, CHLOROPLASTIC-LIKE"/>
    <property type="match status" value="1"/>
</dbReference>
<dbReference type="InterPro" id="IPR024438">
    <property type="entry name" value="Staygreen"/>
</dbReference>
<evidence type="ECO:0000313" key="2">
    <source>
        <dbReference type="Proteomes" id="UP000790787"/>
    </source>
</evidence>
<gene>
    <name evidence="3" type="primary">LOC107819767</name>
</gene>
<dbReference type="SMR" id="A0A1S4CJJ4"/>
<accession>A0A1S4CJJ4</accession>
<dbReference type="STRING" id="4097.A0A1S4CJJ4"/>
<evidence type="ECO:0000256" key="1">
    <source>
        <dbReference type="ARBA" id="ARBA00009234"/>
    </source>
</evidence>
<keyword evidence="2" id="KW-1185">Reference proteome</keyword>
<proteinExistence type="inferred from homology"/>
<reference evidence="3" key="2">
    <citation type="submission" date="2025-08" db="UniProtKB">
        <authorList>
            <consortium name="RefSeq"/>
        </authorList>
    </citation>
    <scope>IDENTIFICATION</scope>
    <source>
        <tissue evidence="3">Leaf</tissue>
    </source>
</reference>
<dbReference type="KEGG" id="nta:107819767"/>
<dbReference type="OMA" id="ELGETQM"/>
<organism evidence="2 3">
    <name type="scientific">Nicotiana tabacum</name>
    <name type="common">Common tobacco</name>
    <dbReference type="NCBI Taxonomy" id="4097"/>
    <lineage>
        <taxon>Eukaryota</taxon>
        <taxon>Viridiplantae</taxon>
        <taxon>Streptophyta</taxon>
        <taxon>Embryophyta</taxon>
        <taxon>Tracheophyta</taxon>
        <taxon>Spermatophyta</taxon>
        <taxon>Magnoliopsida</taxon>
        <taxon>eudicotyledons</taxon>
        <taxon>Gunneridae</taxon>
        <taxon>Pentapetalae</taxon>
        <taxon>asterids</taxon>
        <taxon>lamiids</taxon>
        <taxon>Solanales</taxon>
        <taxon>Solanaceae</taxon>
        <taxon>Nicotianoideae</taxon>
        <taxon>Nicotianeae</taxon>
        <taxon>Nicotiana</taxon>
    </lineage>
</organism>
<evidence type="ECO:0000313" key="3">
    <source>
        <dbReference type="RefSeq" id="XP_016501400.2"/>
    </source>
</evidence>
<dbReference type="RefSeq" id="XP_016501400.2">
    <property type="nucleotide sequence ID" value="XM_016645914.2"/>
</dbReference>
<reference evidence="2" key="1">
    <citation type="journal article" date="2014" name="Nat. Commun.">
        <title>The tobacco genome sequence and its comparison with those of tomato and potato.</title>
        <authorList>
            <person name="Sierro N."/>
            <person name="Battey J.N."/>
            <person name="Ouadi S."/>
            <person name="Bakaher N."/>
            <person name="Bovet L."/>
            <person name="Willig A."/>
            <person name="Goepfert S."/>
            <person name="Peitsch M.C."/>
            <person name="Ivanov N.V."/>
        </authorList>
    </citation>
    <scope>NUCLEOTIDE SEQUENCE [LARGE SCALE GENOMIC DNA]</scope>
</reference>
<dbReference type="RefSeq" id="XP_016501400.1">
    <property type="nucleotide sequence ID" value="XM_016645914.1"/>
</dbReference>
<name>A0A1S4CJJ4_TOBAC</name>